<dbReference type="SUPFAM" id="SSF81321">
    <property type="entry name" value="Family A G protein-coupled receptor-like"/>
    <property type="match status" value="1"/>
</dbReference>
<dbReference type="EMBL" id="CAJNOG010000016">
    <property type="protein sequence ID" value="CAF0760060.1"/>
    <property type="molecule type" value="Genomic_DNA"/>
</dbReference>
<evidence type="ECO:0000256" key="5">
    <source>
        <dbReference type="SAM" id="Phobius"/>
    </source>
</evidence>
<feature type="transmembrane region" description="Helical" evidence="5">
    <location>
        <begin position="123"/>
        <end position="147"/>
    </location>
</feature>
<evidence type="ECO:0000256" key="1">
    <source>
        <dbReference type="ARBA" id="ARBA00004370"/>
    </source>
</evidence>
<accession>A0A813Q2E4</accession>
<dbReference type="PROSITE" id="PS50262">
    <property type="entry name" value="G_PROTEIN_RECEP_F1_2"/>
    <property type="match status" value="1"/>
</dbReference>
<dbReference type="AlphaFoldDB" id="A0A813Q2E4"/>
<sequence>MAVALLVRFWLYLIFVIPSVVCSIFTLYYFLVDRTFRKVLSNHVLILILCLALFYNITDIMWLIDYYRNGVTFSSLRPFCLAWTYIDFAVFISITFLVAWASIERHILIFHQNFISTKTKRLVVHYLPMIIFGGYPFIYYFVIFFILPCSLSINNKKTRCGLTNCAYENGSTGLYDGIVNNILPIFSIIIFSLALIVRVWYNKYRMGQRFQWKKYRKMTFQLLSISATYFILLFPSMLLLTAYSAGLSNSIGADFYSGSLYFSYFVTLLVPFVCIFSLPKLRTKLLTITRIYRRATHRVCPDIITVDRLIGTRKAGLLPAVQ</sequence>
<dbReference type="Proteomes" id="UP000663845">
    <property type="component" value="Unassembled WGS sequence"/>
</dbReference>
<feature type="transmembrane region" description="Helical" evidence="5">
    <location>
        <begin position="222"/>
        <end position="243"/>
    </location>
</feature>
<organism evidence="7 8">
    <name type="scientific">Adineta steineri</name>
    <dbReference type="NCBI Taxonomy" id="433720"/>
    <lineage>
        <taxon>Eukaryota</taxon>
        <taxon>Metazoa</taxon>
        <taxon>Spiralia</taxon>
        <taxon>Gnathifera</taxon>
        <taxon>Rotifera</taxon>
        <taxon>Eurotatoria</taxon>
        <taxon>Bdelloidea</taxon>
        <taxon>Adinetida</taxon>
        <taxon>Adinetidae</taxon>
        <taxon>Adineta</taxon>
    </lineage>
</organism>
<feature type="transmembrane region" description="Helical" evidence="5">
    <location>
        <begin position="84"/>
        <end position="103"/>
    </location>
</feature>
<dbReference type="Gene3D" id="1.20.1070.10">
    <property type="entry name" value="Rhodopsin 7-helix transmembrane proteins"/>
    <property type="match status" value="1"/>
</dbReference>
<evidence type="ECO:0000256" key="3">
    <source>
        <dbReference type="ARBA" id="ARBA00022989"/>
    </source>
</evidence>
<evidence type="ECO:0000313" key="7">
    <source>
        <dbReference type="EMBL" id="CAF0760060.1"/>
    </source>
</evidence>
<protein>
    <recommendedName>
        <fullName evidence="6">G-protein coupled receptors family 1 profile domain-containing protein</fullName>
    </recommendedName>
</protein>
<evidence type="ECO:0000256" key="4">
    <source>
        <dbReference type="ARBA" id="ARBA00023136"/>
    </source>
</evidence>
<proteinExistence type="predicted"/>
<feature type="transmembrane region" description="Helical" evidence="5">
    <location>
        <begin position="255"/>
        <end position="278"/>
    </location>
</feature>
<feature type="transmembrane region" description="Helical" evidence="5">
    <location>
        <begin position="44"/>
        <end position="64"/>
    </location>
</feature>
<evidence type="ECO:0000256" key="2">
    <source>
        <dbReference type="ARBA" id="ARBA00022692"/>
    </source>
</evidence>
<comment type="caution">
    <text evidence="7">The sequence shown here is derived from an EMBL/GenBank/DDBJ whole genome shotgun (WGS) entry which is preliminary data.</text>
</comment>
<keyword evidence="4 5" id="KW-0472">Membrane</keyword>
<gene>
    <name evidence="7" type="ORF">JYZ213_LOCUS3005</name>
</gene>
<dbReference type="GO" id="GO:0016020">
    <property type="term" value="C:membrane"/>
    <property type="evidence" value="ECO:0007669"/>
    <property type="project" value="UniProtKB-SubCell"/>
</dbReference>
<evidence type="ECO:0000259" key="6">
    <source>
        <dbReference type="PROSITE" id="PS50262"/>
    </source>
</evidence>
<feature type="transmembrane region" description="Helical" evidence="5">
    <location>
        <begin position="182"/>
        <end position="201"/>
    </location>
</feature>
<evidence type="ECO:0000313" key="8">
    <source>
        <dbReference type="Proteomes" id="UP000663845"/>
    </source>
</evidence>
<comment type="subcellular location">
    <subcellularLocation>
        <location evidence="1">Membrane</location>
    </subcellularLocation>
</comment>
<reference evidence="7" key="1">
    <citation type="submission" date="2021-02" db="EMBL/GenBank/DDBJ databases">
        <authorList>
            <person name="Nowell W R."/>
        </authorList>
    </citation>
    <scope>NUCLEOTIDE SEQUENCE</scope>
</reference>
<dbReference type="InterPro" id="IPR017452">
    <property type="entry name" value="GPCR_Rhodpsn_7TM"/>
</dbReference>
<feature type="transmembrane region" description="Helical" evidence="5">
    <location>
        <begin position="12"/>
        <end position="32"/>
    </location>
</feature>
<keyword evidence="2 5" id="KW-0812">Transmembrane</keyword>
<keyword evidence="3 5" id="KW-1133">Transmembrane helix</keyword>
<name>A0A813Q2E4_9BILA</name>
<feature type="domain" description="G-protein coupled receptors family 1 profile" evidence="6">
    <location>
        <begin position="22"/>
        <end position="274"/>
    </location>
</feature>